<dbReference type="EMBL" id="VWKB01000112">
    <property type="protein sequence ID" value="KAA4083147.1"/>
    <property type="molecule type" value="Genomic_DNA"/>
</dbReference>
<name>A0A6G0CJF8_BACOV</name>
<gene>
    <name evidence="1" type="ORF">F3D64_24435</name>
    <name evidence="2" type="ORF">F3D66_31600</name>
</gene>
<sequence>MYWSMMDGILSYAFRKLRAAATGSAIANMQLMSYKDTDTTGEPVEHVTEPDKQIAHSALGDYGPFSVKYATKEFLSYGNKKFRI</sequence>
<keyword evidence="3" id="KW-1185">Reference proteome</keyword>
<protein>
    <submittedName>
        <fullName evidence="1">Uncharacterized protein</fullName>
    </submittedName>
</protein>
<reference evidence="1 3" key="1">
    <citation type="journal article" date="2019" name="Nat. Med.">
        <title>A library of human gut bacterial isolates paired with longitudinal multiomics data enables mechanistic microbiome research.</title>
        <authorList>
            <person name="Poyet M."/>
            <person name="Groussin M."/>
            <person name="Gibbons S.M."/>
            <person name="Avila-Pacheco J."/>
            <person name="Jiang X."/>
            <person name="Kearney S.M."/>
            <person name="Perrotta A.R."/>
            <person name="Berdy B."/>
            <person name="Zhao S."/>
            <person name="Lieberman T.D."/>
            <person name="Swanson P.K."/>
            <person name="Smith M."/>
            <person name="Roesemann S."/>
            <person name="Alexander J.E."/>
            <person name="Rich S.A."/>
            <person name="Livny J."/>
            <person name="Vlamakis H."/>
            <person name="Clish C."/>
            <person name="Bullock K."/>
            <person name="Deik A."/>
            <person name="Scott J."/>
            <person name="Pierce K.A."/>
            <person name="Xavier R.J."/>
            <person name="Alm E.J."/>
        </authorList>
    </citation>
    <scope>NUCLEOTIDE SEQUENCE</scope>
    <source>
        <strain evidence="2 3">BIOML-A134</strain>
        <strain evidence="1">BIOML-A145</strain>
    </source>
</reference>
<dbReference type="Proteomes" id="UP000473905">
    <property type="component" value="Unassembled WGS sequence"/>
</dbReference>
<proteinExistence type="predicted"/>
<comment type="caution">
    <text evidence="1">The sequence shown here is derived from an EMBL/GenBank/DDBJ whole genome shotgun (WGS) entry which is preliminary data.</text>
</comment>
<dbReference type="EMBL" id="VWKM01000045">
    <property type="protein sequence ID" value="KAA4003792.1"/>
    <property type="molecule type" value="Genomic_DNA"/>
</dbReference>
<organism evidence="1">
    <name type="scientific">Bacteroides ovatus</name>
    <dbReference type="NCBI Taxonomy" id="28116"/>
    <lineage>
        <taxon>Bacteria</taxon>
        <taxon>Pseudomonadati</taxon>
        <taxon>Bacteroidota</taxon>
        <taxon>Bacteroidia</taxon>
        <taxon>Bacteroidales</taxon>
        <taxon>Bacteroidaceae</taxon>
        <taxon>Bacteroides</taxon>
    </lineage>
</organism>
<evidence type="ECO:0000313" key="3">
    <source>
        <dbReference type="Proteomes" id="UP000473905"/>
    </source>
</evidence>
<dbReference type="AlphaFoldDB" id="A0A6G0CJF8"/>
<evidence type="ECO:0000313" key="2">
    <source>
        <dbReference type="EMBL" id="KAA4083147.1"/>
    </source>
</evidence>
<evidence type="ECO:0000313" key="1">
    <source>
        <dbReference type="EMBL" id="KAA4003792.1"/>
    </source>
</evidence>
<accession>A0A6G0CJF8</accession>